<evidence type="ECO:0000313" key="2">
    <source>
        <dbReference type="EMBL" id="PLT68817.1"/>
    </source>
</evidence>
<name>A0A2N5P0Y4_MEDGN</name>
<dbReference type="EMBL" id="NIHS01000051">
    <property type="protein sequence ID" value="PLT68817.1"/>
    <property type="molecule type" value="Genomic_DNA"/>
</dbReference>
<dbReference type="RefSeq" id="WP_004223751.1">
    <property type="nucleotide sequence ID" value="NZ_CP111084.1"/>
</dbReference>
<dbReference type="GeneID" id="57433856"/>
<accession>A0A2N5P0Y4</accession>
<comment type="caution">
    <text evidence="2">The sequence shown here is derived from an EMBL/GenBank/DDBJ whole genome shotgun (WGS) entry which is preliminary data.</text>
</comment>
<reference evidence="2 3" key="1">
    <citation type="journal article" date="2017" name="Genome Med.">
        <title>A novel Ruminococcus gnavus clade enriched in inflammatory bowel disease patients.</title>
        <authorList>
            <person name="Hall A.B."/>
            <person name="Yassour M."/>
            <person name="Sauk J."/>
            <person name="Garner A."/>
            <person name="Jiang X."/>
            <person name="Arthur T."/>
            <person name="Lagoudas G.K."/>
            <person name="Vatanen T."/>
            <person name="Fornelos N."/>
            <person name="Wilson R."/>
            <person name="Bertha M."/>
            <person name="Cohen M."/>
            <person name="Garber J."/>
            <person name="Khalili H."/>
            <person name="Gevers D."/>
            <person name="Ananthakrishnan A.N."/>
            <person name="Kugathasan S."/>
            <person name="Lander E.S."/>
            <person name="Blainey P."/>
            <person name="Vlamakis H."/>
            <person name="Xavier R.J."/>
            <person name="Huttenhower C."/>
        </authorList>
    </citation>
    <scope>NUCLEOTIDE SEQUENCE [LARGE SCALE GENOMIC DNA]</scope>
    <source>
        <strain evidence="2 3">RJX1124</strain>
    </source>
</reference>
<reference evidence="1" key="3">
    <citation type="submission" date="2020-02" db="EMBL/GenBank/DDBJ databases">
        <authorList>
            <person name="Littmann E."/>
            <person name="Sorbara M."/>
        </authorList>
    </citation>
    <scope>NUCLEOTIDE SEQUENCE</scope>
    <source>
        <strain evidence="1">MSK.11.9</strain>
    </source>
</reference>
<evidence type="ECO:0000313" key="1">
    <source>
        <dbReference type="EMBL" id="NSI64175.1"/>
    </source>
</evidence>
<protein>
    <submittedName>
        <fullName evidence="2">Uncharacterized protein</fullName>
    </submittedName>
</protein>
<dbReference type="Proteomes" id="UP001296581">
    <property type="component" value="Unassembled WGS sequence"/>
</dbReference>
<sequence>MAFGIGINTEHTEQEPLSGTYHEVAVQCWFTATGKSLPLMLKVKGEDEEIIQINHIQVLTVEKQWYAGIVNWKYRCQAVLLGKQINFVLLFCPEDCAWKLVV</sequence>
<reference evidence="1" key="2">
    <citation type="journal article" date="2020" name="Cell Host Microbe">
        <title>Functional and Genomic Variation between Human-Derived Isolates of Lachnospiraceae Reveals Inter- and Intra-Species Diversity.</title>
        <authorList>
            <person name="Sorbara M.T."/>
            <person name="Littmann E.R."/>
            <person name="Fontana E."/>
            <person name="Moody T.U."/>
            <person name="Kohout C.E."/>
            <person name="Gjonbalaj M."/>
            <person name="Eaton V."/>
            <person name="Seok R."/>
            <person name="Leiner I.M."/>
            <person name="Pamer E.G."/>
        </authorList>
    </citation>
    <scope>NUCLEOTIDE SEQUENCE</scope>
    <source>
        <strain evidence="1">MSK.11.9</strain>
    </source>
</reference>
<evidence type="ECO:0000313" key="3">
    <source>
        <dbReference type="Proteomes" id="UP000234891"/>
    </source>
</evidence>
<dbReference type="AlphaFoldDB" id="A0A2N5P0Y4"/>
<proteinExistence type="predicted"/>
<organism evidence="2 3">
    <name type="scientific">Mediterraneibacter gnavus</name>
    <name type="common">Ruminococcus gnavus</name>
    <dbReference type="NCBI Taxonomy" id="33038"/>
    <lineage>
        <taxon>Bacteria</taxon>
        <taxon>Bacillati</taxon>
        <taxon>Bacillota</taxon>
        <taxon>Clostridia</taxon>
        <taxon>Lachnospirales</taxon>
        <taxon>Lachnospiraceae</taxon>
        <taxon>Mediterraneibacter</taxon>
    </lineage>
</organism>
<dbReference type="Proteomes" id="UP000234891">
    <property type="component" value="Unassembled WGS sequence"/>
</dbReference>
<gene>
    <name evidence="2" type="ORF">CDL26_15815</name>
    <name evidence="1" type="ORF">G4981_02570</name>
</gene>
<dbReference type="EMBL" id="JAAIRY010000002">
    <property type="protein sequence ID" value="NSI64175.1"/>
    <property type="molecule type" value="Genomic_DNA"/>
</dbReference>